<reference evidence="2 3" key="1">
    <citation type="submission" date="2019-05" db="EMBL/GenBank/DDBJ databases">
        <title>Emergence of the Ug99 lineage of the wheat stem rust pathogen through somatic hybridization.</title>
        <authorList>
            <person name="Li F."/>
            <person name="Upadhyaya N.M."/>
            <person name="Sperschneider J."/>
            <person name="Matny O."/>
            <person name="Nguyen-Phuc H."/>
            <person name="Mago R."/>
            <person name="Raley C."/>
            <person name="Miller M.E."/>
            <person name="Silverstein K.A.T."/>
            <person name="Henningsen E."/>
            <person name="Hirsch C.D."/>
            <person name="Visser B."/>
            <person name="Pretorius Z.A."/>
            <person name="Steffenson B.J."/>
            <person name="Schwessinger B."/>
            <person name="Dodds P.N."/>
            <person name="Figueroa M."/>
        </authorList>
    </citation>
    <scope>NUCLEOTIDE SEQUENCE [LARGE SCALE GENOMIC DNA]</scope>
    <source>
        <strain evidence="2">21-0</strain>
    </source>
</reference>
<dbReference type="PANTHER" id="PTHR33069">
    <property type="entry name" value="CHROMOSOME 7, WHOLE GENOME SHOTGUN SEQUENCE-RELATED"/>
    <property type="match status" value="1"/>
</dbReference>
<name>A0A5B0R1K2_PUCGR</name>
<dbReference type="Proteomes" id="UP000324748">
    <property type="component" value="Unassembled WGS sequence"/>
</dbReference>
<evidence type="ECO:0000313" key="3">
    <source>
        <dbReference type="Proteomes" id="UP000324748"/>
    </source>
</evidence>
<proteinExistence type="predicted"/>
<accession>A0A5B0R1K2</accession>
<evidence type="ECO:0000256" key="1">
    <source>
        <dbReference type="SAM" id="MobiDB-lite"/>
    </source>
</evidence>
<feature type="compositionally biased region" description="Basic and acidic residues" evidence="1">
    <location>
        <begin position="277"/>
        <end position="287"/>
    </location>
</feature>
<dbReference type="PANTHER" id="PTHR33069:SF5">
    <property type="entry name" value="MACROFAGE ACTIVATING GLYCOPROTEIN"/>
    <property type="match status" value="1"/>
</dbReference>
<dbReference type="OrthoDB" id="2511877at2759"/>
<gene>
    <name evidence="2" type="ORF">PGT21_025899</name>
</gene>
<keyword evidence="3" id="KW-1185">Reference proteome</keyword>
<evidence type="ECO:0000313" key="2">
    <source>
        <dbReference type="EMBL" id="KAA1119447.1"/>
    </source>
</evidence>
<organism evidence="2 3">
    <name type="scientific">Puccinia graminis f. sp. tritici</name>
    <dbReference type="NCBI Taxonomy" id="56615"/>
    <lineage>
        <taxon>Eukaryota</taxon>
        <taxon>Fungi</taxon>
        <taxon>Dikarya</taxon>
        <taxon>Basidiomycota</taxon>
        <taxon>Pucciniomycotina</taxon>
        <taxon>Pucciniomycetes</taxon>
        <taxon>Pucciniales</taxon>
        <taxon>Pucciniaceae</taxon>
        <taxon>Puccinia</taxon>
    </lineage>
</organism>
<protein>
    <submittedName>
        <fullName evidence="2">Uncharacterized protein</fullName>
    </submittedName>
</protein>
<comment type="caution">
    <text evidence="2">The sequence shown here is derived from an EMBL/GenBank/DDBJ whole genome shotgun (WGS) entry which is preliminary data.</text>
</comment>
<sequence>MLDCETSANETTVGLVVKALENMATRYHMVDLLAAHREPVLEDDDMVWVHDNWKYARQESLSTDELNTLNALLCRVQTNFLPSLQQQLADLLGSLDLANLPNEPKPKLKDSLDIISQLADTVAQINAFVHSIAPIAVNPLQDTRHIDGTFGSLKRYRSRKLIDKFNHLICYTIQSLFDSHLLFIQANSKHPPISSHGESSLITLGENVIEATAQSSDAIDSIIKWSKQSDLSILQDHYQEHVNHLDSTLAVLSEQILLTKQSQKRLRMINAGQSDIDPSRTLEDHQNENGSPDTNQPENENDWTDASWSSGHAHDQSGTSLSADWSEAISLRPQLIKLVKTTVPLIKLTRILFKKLSSKTLTNKALFTFDTQLSSEEIQRIDHEAGYLILILQELLELMFHIYDSNELMNYMMRIEILHVQLSRHFDSSTTLLPCYLTPVNDQLDLAISRKHFKTWLLTLSEQLKFHVADRNFTRALSCFKYAMQS</sequence>
<dbReference type="EMBL" id="VSWC01000001">
    <property type="protein sequence ID" value="KAA1119447.1"/>
    <property type="molecule type" value="Genomic_DNA"/>
</dbReference>
<dbReference type="AlphaFoldDB" id="A0A5B0R1K2"/>
<feature type="region of interest" description="Disordered" evidence="1">
    <location>
        <begin position="272"/>
        <end position="319"/>
    </location>
</feature>
<feature type="compositionally biased region" description="Polar residues" evidence="1">
    <location>
        <begin position="288"/>
        <end position="319"/>
    </location>
</feature>